<sequence>MSNIAATTNREELLRLLENDEISHALQTALEKLPKFMEQYSAMEKTVGVFQEITKYRTSITDLVTEFSSLGTSQLPEITIGNETLEAIATFINKLPKIAEYLTVMEELMDLAQTVLSDKKTMEFMFKGVQSMTEPMQTKIKEGISLVEEAKIRANADSSTMSIFSVMKLLKDPMVQEGLKFTKAFLEVVSERKKT</sequence>
<protein>
    <recommendedName>
        <fullName evidence="3">DUF1641 domain-containing protein</fullName>
    </recommendedName>
</protein>
<organism evidence="1 2">
    <name type="scientific">Fodinisporobacter ferrooxydans</name>
    <dbReference type="NCBI Taxonomy" id="2901836"/>
    <lineage>
        <taxon>Bacteria</taxon>
        <taxon>Bacillati</taxon>
        <taxon>Bacillota</taxon>
        <taxon>Bacilli</taxon>
        <taxon>Bacillales</taxon>
        <taxon>Alicyclobacillaceae</taxon>
        <taxon>Fodinisporobacter</taxon>
    </lineage>
</organism>
<dbReference type="Proteomes" id="UP000830167">
    <property type="component" value="Chromosome"/>
</dbReference>
<keyword evidence="2" id="KW-1185">Reference proteome</keyword>
<dbReference type="EMBL" id="CP089291">
    <property type="protein sequence ID" value="UOF91183.1"/>
    <property type="molecule type" value="Genomic_DNA"/>
</dbReference>
<dbReference type="RefSeq" id="WP_347437872.1">
    <property type="nucleotide sequence ID" value="NZ_CP089291.1"/>
</dbReference>
<gene>
    <name evidence="1" type="ORF">LSG31_02680</name>
</gene>
<proteinExistence type="predicted"/>
<evidence type="ECO:0000313" key="2">
    <source>
        <dbReference type="Proteomes" id="UP000830167"/>
    </source>
</evidence>
<evidence type="ECO:0000313" key="1">
    <source>
        <dbReference type="EMBL" id="UOF91183.1"/>
    </source>
</evidence>
<name>A0ABY4CKZ1_9BACL</name>
<reference evidence="1" key="1">
    <citation type="submission" date="2021-12" db="EMBL/GenBank/DDBJ databases">
        <title>Alicyclobacillaceae gen. nov., sp. nov., isolated from chalcocite enrichment system.</title>
        <authorList>
            <person name="Jiang Z."/>
        </authorList>
    </citation>
    <scope>NUCLEOTIDE SEQUENCE</scope>
    <source>
        <strain evidence="1">MYW30-H2</strain>
    </source>
</reference>
<evidence type="ECO:0008006" key="3">
    <source>
        <dbReference type="Google" id="ProtNLM"/>
    </source>
</evidence>
<accession>A0ABY4CKZ1</accession>